<organism evidence="1 2">
    <name type="scientific">Fusarium kuroshium</name>
    <dbReference type="NCBI Taxonomy" id="2010991"/>
    <lineage>
        <taxon>Eukaryota</taxon>
        <taxon>Fungi</taxon>
        <taxon>Dikarya</taxon>
        <taxon>Ascomycota</taxon>
        <taxon>Pezizomycotina</taxon>
        <taxon>Sordariomycetes</taxon>
        <taxon>Hypocreomycetidae</taxon>
        <taxon>Hypocreales</taxon>
        <taxon>Nectriaceae</taxon>
        <taxon>Fusarium</taxon>
        <taxon>Fusarium solani species complex</taxon>
    </lineage>
</organism>
<evidence type="ECO:0000313" key="2">
    <source>
        <dbReference type="Proteomes" id="UP000277212"/>
    </source>
</evidence>
<name>A0A3M2RIL0_9HYPO</name>
<keyword evidence="2" id="KW-1185">Reference proteome</keyword>
<protein>
    <submittedName>
        <fullName evidence="1">Uncharacterized protein</fullName>
    </submittedName>
</protein>
<evidence type="ECO:0000313" key="1">
    <source>
        <dbReference type="EMBL" id="RMJ05163.1"/>
    </source>
</evidence>
<comment type="caution">
    <text evidence="1">The sequence shown here is derived from an EMBL/GenBank/DDBJ whole genome shotgun (WGS) entry which is preliminary data.</text>
</comment>
<accession>A0A3M2RIL0</accession>
<reference evidence="1 2" key="1">
    <citation type="submission" date="2017-06" db="EMBL/GenBank/DDBJ databases">
        <title>Comparative genomic analysis of Ambrosia Fusariam Clade fungi.</title>
        <authorList>
            <person name="Stajich J.E."/>
            <person name="Carrillo J."/>
            <person name="Kijimoto T."/>
            <person name="Eskalen A."/>
            <person name="O'Donnell K."/>
            <person name="Kasson M."/>
        </authorList>
    </citation>
    <scope>NUCLEOTIDE SEQUENCE [LARGE SCALE GENOMIC DNA]</scope>
    <source>
        <strain evidence="1">UCR3666</strain>
    </source>
</reference>
<dbReference type="EMBL" id="NKUJ01000432">
    <property type="protein sequence ID" value="RMJ05163.1"/>
    <property type="molecule type" value="Genomic_DNA"/>
</dbReference>
<dbReference type="Proteomes" id="UP000277212">
    <property type="component" value="Unassembled WGS sequence"/>
</dbReference>
<dbReference type="AlphaFoldDB" id="A0A3M2RIL0"/>
<proteinExistence type="predicted"/>
<sequence length="154" mass="17306">MPVDAAEKPGTLPHGGNWAVISRRLNYIKKMKCRCVFPPSYTFITTNTTRPQQQQQQQQQATMQFSTLFTAATLLITAVTGAAVQQRDDAVVSEEATHELLRAYKDYQETGLQKRACKWGNCSNCYEKYSFCHQNNPISTINCLITCSKCPGKC</sequence>
<dbReference type="OrthoDB" id="4826819at2759"/>
<gene>
    <name evidence="1" type="ORF">CDV36_014166</name>
</gene>